<feature type="coiled-coil region" evidence="1">
    <location>
        <begin position="31"/>
        <end position="101"/>
    </location>
</feature>
<dbReference type="Gene3D" id="1.20.58.130">
    <property type="match status" value="1"/>
</dbReference>
<evidence type="ECO:0000313" key="3">
    <source>
        <dbReference type="EMBL" id="OAY82432.1"/>
    </source>
</evidence>
<dbReference type="STRING" id="4615.A0A199VYX2"/>
<name>A0A199VYX2_ANACO</name>
<proteinExistence type="predicted"/>
<evidence type="ECO:0008006" key="5">
    <source>
        <dbReference type="Google" id="ProtNLM"/>
    </source>
</evidence>
<evidence type="ECO:0000313" key="4">
    <source>
        <dbReference type="Proteomes" id="UP000092600"/>
    </source>
</evidence>
<dbReference type="AlphaFoldDB" id="A0A199VYX2"/>
<organism evidence="3 4">
    <name type="scientific">Ananas comosus</name>
    <name type="common">Pineapple</name>
    <name type="synonym">Ananas ananas</name>
    <dbReference type="NCBI Taxonomy" id="4615"/>
    <lineage>
        <taxon>Eukaryota</taxon>
        <taxon>Viridiplantae</taxon>
        <taxon>Streptophyta</taxon>
        <taxon>Embryophyta</taxon>
        <taxon>Tracheophyta</taxon>
        <taxon>Spermatophyta</taxon>
        <taxon>Magnoliopsida</taxon>
        <taxon>Liliopsida</taxon>
        <taxon>Poales</taxon>
        <taxon>Bromeliaceae</taxon>
        <taxon>Bromelioideae</taxon>
        <taxon>Ananas</taxon>
    </lineage>
</organism>
<keyword evidence="1" id="KW-0175">Coiled coil</keyword>
<evidence type="ECO:0000256" key="2">
    <source>
        <dbReference type="SAM" id="MobiDB-lite"/>
    </source>
</evidence>
<gene>
    <name evidence="3" type="ORF">ACMD2_06903</name>
</gene>
<protein>
    <recommendedName>
        <fullName evidence="5">CAP-Gly domain-containing linker protein 1-like</fullName>
    </recommendedName>
</protein>
<reference evidence="3 4" key="1">
    <citation type="journal article" date="2016" name="DNA Res.">
        <title>The draft genome of MD-2 pineapple using hybrid error correction of long reads.</title>
        <authorList>
            <person name="Redwan R.M."/>
            <person name="Saidin A."/>
            <person name="Kumar S.V."/>
        </authorList>
    </citation>
    <scope>NUCLEOTIDE SEQUENCE [LARGE SCALE GENOMIC DNA]</scope>
    <source>
        <strain evidence="4">cv. MD2</strain>
        <tissue evidence="3">Leaf</tissue>
    </source>
</reference>
<accession>A0A199VYX2</accession>
<comment type="caution">
    <text evidence="3">The sequence shown here is derived from an EMBL/GenBank/DDBJ whole genome shotgun (WGS) entry which is preliminary data.</text>
</comment>
<dbReference type="EMBL" id="LSRQ01000499">
    <property type="protein sequence ID" value="OAY82432.1"/>
    <property type="molecule type" value="Genomic_DNA"/>
</dbReference>
<sequence>MAESDPAPSSPLLAPAPTAKKEDLQPVGEKIAELNESQSELLGRLRGLKEDLQNWRSKLDTQVKTYKDELTDLKQTLNTELEQLRLDFQELRTTLQKQQEDVTASLKNLGMQDLAESQKEEDQQKNYAECEEAALEGQNGAIQSEGSAAAESSP</sequence>
<feature type="compositionally biased region" description="Low complexity" evidence="2">
    <location>
        <begin position="1"/>
        <end position="17"/>
    </location>
</feature>
<dbReference type="Proteomes" id="UP000092600">
    <property type="component" value="Unassembled WGS sequence"/>
</dbReference>
<feature type="compositionally biased region" description="Polar residues" evidence="2">
    <location>
        <begin position="140"/>
        <end position="154"/>
    </location>
</feature>
<evidence type="ECO:0000256" key="1">
    <source>
        <dbReference type="SAM" id="Coils"/>
    </source>
</evidence>
<dbReference type="PANTHER" id="PTHR34681:SF2">
    <property type="entry name" value="UVEAL AUTOANTIGEN WITH COILED-COIL_ANKYRIN"/>
    <property type="match status" value="1"/>
</dbReference>
<dbReference type="PANTHER" id="PTHR34681">
    <property type="entry name" value="UVEAL AUTOANTIGEN WITH COILED-COIL/ANKYRIN"/>
    <property type="match status" value="1"/>
</dbReference>
<feature type="region of interest" description="Disordered" evidence="2">
    <location>
        <begin position="1"/>
        <end position="24"/>
    </location>
</feature>
<feature type="region of interest" description="Disordered" evidence="2">
    <location>
        <begin position="113"/>
        <end position="154"/>
    </location>
</feature>